<reference evidence="8 9" key="1">
    <citation type="submission" date="2019-06" db="EMBL/GenBank/DDBJ databases">
        <title>Genomic insights into carbon and energy metabolism of Deferribacter autotrophicus revealed new metabolic traits in the phylum Deferribacteres.</title>
        <authorList>
            <person name="Slobodkin A.I."/>
            <person name="Slobodkina G.B."/>
            <person name="Allioux M."/>
            <person name="Alain K."/>
            <person name="Jebbar M."/>
            <person name="Shadrin V."/>
            <person name="Kublanov I.V."/>
            <person name="Toshchakov S.V."/>
            <person name="Bonch-Osmolovskaya E.A."/>
        </authorList>
    </citation>
    <scope>NUCLEOTIDE SEQUENCE [LARGE SCALE GENOMIC DNA]</scope>
    <source>
        <strain evidence="8 9">SL50</strain>
    </source>
</reference>
<feature type="modified residue" description="4-aspartylphosphate" evidence="5">
    <location>
        <position position="52"/>
    </location>
</feature>
<protein>
    <submittedName>
        <fullName evidence="8">Sigma-54-dependent Fis family transcriptional regulator</fullName>
    </submittedName>
</protein>
<dbReference type="SUPFAM" id="SSF46689">
    <property type="entry name" value="Homeodomain-like"/>
    <property type="match status" value="1"/>
</dbReference>
<dbReference type="GO" id="GO:0000160">
    <property type="term" value="P:phosphorelay signal transduction system"/>
    <property type="evidence" value="ECO:0007669"/>
    <property type="project" value="InterPro"/>
</dbReference>
<evidence type="ECO:0000313" key="9">
    <source>
        <dbReference type="Proteomes" id="UP000322876"/>
    </source>
</evidence>
<keyword evidence="1" id="KW-0547">Nucleotide-binding</keyword>
<dbReference type="GO" id="GO:0005524">
    <property type="term" value="F:ATP binding"/>
    <property type="evidence" value="ECO:0007669"/>
    <property type="project" value="UniProtKB-KW"/>
</dbReference>
<dbReference type="GO" id="GO:0006355">
    <property type="term" value="P:regulation of DNA-templated transcription"/>
    <property type="evidence" value="ECO:0007669"/>
    <property type="project" value="InterPro"/>
</dbReference>
<proteinExistence type="predicted"/>
<dbReference type="Gene3D" id="3.40.50.300">
    <property type="entry name" value="P-loop containing nucleotide triphosphate hydrolases"/>
    <property type="match status" value="1"/>
</dbReference>
<dbReference type="Gene3D" id="1.10.8.60">
    <property type="match status" value="1"/>
</dbReference>
<gene>
    <name evidence="8" type="ORF">FHQ18_07045</name>
</gene>
<comment type="caution">
    <text evidence="8">The sequence shown here is derived from an EMBL/GenBank/DDBJ whole genome shotgun (WGS) entry which is preliminary data.</text>
</comment>
<keyword evidence="5" id="KW-0597">Phosphoprotein</keyword>
<keyword evidence="3" id="KW-0805">Transcription regulation</keyword>
<dbReference type="InterPro" id="IPR025944">
    <property type="entry name" value="Sigma_54_int_dom_CS"/>
</dbReference>
<dbReference type="OrthoDB" id="9814761at2"/>
<feature type="domain" description="Response regulatory" evidence="7">
    <location>
        <begin position="3"/>
        <end position="117"/>
    </location>
</feature>
<dbReference type="Pfam" id="PF00072">
    <property type="entry name" value="Response_reg"/>
    <property type="match status" value="1"/>
</dbReference>
<evidence type="ECO:0000256" key="4">
    <source>
        <dbReference type="ARBA" id="ARBA00023163"/>
    </source>
</evidence>
<dbReference type="Gene3D" id="1.10.10.60">
    <property type="entry name" value="Homeodomain-like"/>
    <property type="match status" value="1"/>
</dbReference>
<dbReference type="Pfam" id="PF25601">
    <property type="entry name" value="AAA_lid_14"/>
    <property type="match status" value="1"/>
</dbReference>
<sequence>MKSIAIVDDEKLLVNTLKDLFEDEGYIVHTFERGKDFLSRVDDLDIDILLLDLKLPDCFGIDLLKYIKTQNIDIVTIVITAHGDVSSAINAIKLGAYDFVSKPFDLDEMLMLINRAIDEQKLKNEVSVLRERIYGHPDDVRIIGESEPILKLLDEIENVAKTDSSVLIYGESGTGKELVAQYIHKKSKRGKESFIDINCATIAENLLEVELFGYEKGAFTDAKMKKIGLIELCDGGTLFLDEIAEMPISLQPKLLRFLENKKFRRVGGNNDIQVDVRIVAATNRNLSQLVEEGVFRKDLYFRLNVFPIYVPPLRERGNDIILLAEHFLNYYSKKFGKKVYNFTKAVKQSFLDYHWPGNVRELKNLIERLVILTKKEVIDIEDLPGDIFSVKSEKRIKERIKSDNTLDLDTKVLLFEKELILDALIKAKGNKSEAAKLLGISRYALLRKIKKYEELGL</sequence>
<dbReference type="InterPro" id="IPR002078">
    <property type="entry name" value="Sigma_54_int"/>
</dbReference>
<dbReference type="InterPro" id="IPR009057">
    <property type="entry name" value="Homeodomain-like_sf"/>
</dbReference>
<name>A0A5A8F5Z5_9BACT</name>
<dbReference type="InterPro" id="IPR003593">
    <property type="entry name" value="AAA+_ATPase"/>
</dbReference>
<dbReference type="InterPro" id="IPR027417">
    <property type="entry name" value="P-loop_NTPase"/>
</dbReference>
<dbReference type="PROSITE" id="PS00688">
    <property type="entry name" value="SIGMA54_INTERACT_3"/>
    <property type="match status" value="1"/>
</dbReference>
<dbReference type="PROSITE" id="PS50110">
    <property type="entry name" value="RESPONSE_REGULATORY"/>
    <property type="match status" value="1"/>
</dbReference>
<dbReference type="EMBL" id="VFJB01000005">
    <property type="protein sequence ID" value="KAA0258144.1"/>
    <property type="molecule type" value="Genomic_DNA"/>
</dbReference>
<evidence type="ECO:0000256" key="1">
    <source>
        <dbReference type="ARBA" id="ARBA00022741"/>
    </source>
</evidence>
<keyword evidence="9" id="KW-1185">Reference proteome</keyword>
<keyword evidence="4" id="KW-0804">Transcription</keyword>
<dbReference type="PRINTS" id="PR01590">
    <property type="entry name" value="HTHFIS"/>
</dbReference>
<evidence type="ECO:0000259" key="7">
    <source>
        <dbReference type="PROSITE" id="PS50110"/>
    </source>
</evidence>
<dbReference type="Proteomes" id="UP000322876">
    <property type="component" value="Unassembled WGS sequence"/>
</dbReference>
<dbReference type="InterPro" id="IPR002197">
    <property type="entry name" value="HTH_Fis"/>
</dbReference>
<dbReference type="InterPro" id="IPR001789">
    <property type="entry name" value="Sig_transdc_resp-reg_receiver"/>
</dbReference>
<dbReference type="PANTHER" id="PTHR32071">
    <property type="entry name" value="TRANSCRIPTIONAL REGULATORY PROTEIN"/>
    <property type="match status" value="1"/>
</dbReference>
<evidence type="ECO:0000256" key="2">
    <source>
        <dbReference type="ARBA" id="ARBA00022840"/>
    </source>
</evidence>
<organism evidence="8 9">
    <name type="scientific">Deferribacter autotrophicus</name>
    <dbReference type="NCBI Taxonomy" id="500465"/>
    <lineage>
        <taxon>Bacteria</taxon>
        <taxon>Pseudomonadati</taxon>
        <taxon>Deferribacterota</taxon>
        <taxon>Deferribacteres</taxon>
        <taxon>Deferribacterales</taxon>
        <taxon>Deferribacteraceae</taxon>
        <taxon>Deferribacter</taxon>
    </lineage>
</organism>
<dbReference type="Pfam" id="PF02954">
    <property type="entry name" value="HTH_8"/>
    <property type="match status" value="1"/>
</dbReference>
<keyword evidence="2" id="KW-0067">ATP-binding</keyword>
<dbReference type="InterPro" id="IPR025662">
    <property type="entry name" value="Sigma_54_int_dom_ATP-bd_1"/>
</dbReference>
<evidence type="ECO:0000256" key="3">
    <source>
        <dbReference type="ARBA" id="ARBA00023015"/>
    </source>
</evidence>
<dbReference type="FunFam" id="3.40.50.300:FF:000006">
    <property type="entry name" value="DNA-binding transcriptional regulator NtrC"/>
    <property type="match status" value="1"/>
</dbReference>
<feature type="domain" description="Sigma-54 factor interaction" evidence="6">
    <location>
        <begin position="142"/>
        <end position="371"/>
    </location>
</feature>
<dbReference type="AlphaFoldDB" id="A0A5A8F5Z5"/>
<dbReference type="GO" id="GO:0043565">
    <property type="term" value="F:sequence-specific DNA binding"/>
    <property type="evidence" value="ECO:0007669"/>
    <property type="project" value="InterPro"/>
</dbReference>
<dbReference type="Pfam" id="PF00158">
    <property type="entry name" value="Sigma54_activat"/>
    <property type="match status" value="1"/>
</dbReference>
<evidence type="ECO:0000259" key="6">
    <source>
        <dbReference type="PROSITE" id="PS50045"/>
    </source>
</evidence>
<dbReference type="Gene3D" id="3.40.50.2300">
    <property type="match status" value="1"/>
</dbReference>
<dbReference type="SUPFAM" id="SSF52172">
    <property type="entry name" value="CheY-like"/>
    <property type="match status" value="1"/>
</dbReference>
<dbReference type="PANTHER" id="PTHR32071:SF119">
    <property type="entry name" value="SIGMA L-DEPENDENT TRANSCRIPTIONAL REGULATOR YPLP-RELATED"/>
    <property type="match status" value="1"/>
</dbReference>
<evidence type="ECO:0000313" key="8">
    <source>
        <dbReference type="EMBL" id="KAA0258144.1"/>
    </source>
</evidence>
<accession>A0A5A8F5Z5</accession>
<dbReference type="PROSITE" id="PS00675">
    <property type="entry name" value="SIGMA54_INTERACT_1"/>
    <property type="match status" value="1"/>
</dbReference>
<dbReference type="RefSeq" id="WP_149266465.1">
    <property type="nucleotide sequence ID" value="NZ_VFJB01000005.1"/>
</dbReference>
<dbReference type="PROSITE" id="PS50045">
    <property type="entry name" value="SIGMA54_INTERACT_4"/>
    <property type="match status" value="1"/>
</dbReference>
<dbReference type="InterPro" id="IPR011006">
    <property type="entry name" value="CheY-like_superfamily"/>
</dbReference>
<dbReference type="SMART" id="SM00382">
    <property type="entry name" value="AAA"/>
    <property type="match status" value="1"/>
</dbReference>
<evidence type="ECO:0000256" key="5">
    <source>
        <dbReference type="PROSITE-ProRule" id="PRU00169"/>
    </source>
</evidence>
<dbReference type="CDD" id="cd00009">
    <property type="entry name" value="AAA"/>
    <property type="match status" value="1"/>
</dbReference>
<dbReference type="SMART" id="SM00448">
    <property type="entry name" value="REC"/>
    <property type="match status" value="1"/>
</dbReference>
<dbReference type="SUPFAM" id="SSF52540">
    <property type="entry name" value="P-loop containing nucleoside triphosphate hydrolases"/>
    <property type="match status" value="1"/>
</dbReference>
<dbReference type="InterPro" id="IPR058031">
    <property type="entry name" value="AAA_lid_NorR"/>
</dbReference>